<dbReference type="AlphaFoldDB" id="A0A6L5YRU1"/>
<feature type="transmembrane region" description="Helical" evidence="1">
    <location>
        <begin position="34"/>
        <end position="54"/>
    </location>
</feature>
<protein>
    <submittedName>
        <fullName evidence="2">Uncharacterized protein</fullName>
    </submittedName>
</protein>
<gene>
    <name evidence="2" type="ORF">FYJ75_07560</name>
</gene>
<dbReference type="Proteomes" id="UP000474024">
    <property type="component" value="Unassembled WGS sequence"/>
</dbReference>
<comment type="caution">
    <text evidence="2">The sequence shown here is derived from an EMBL/GenBank/DDBJ whole genome shotgun (WGS) entry which is preliminary data.</text>
</comment>
<dbReference type="SUPFAM" id="SSF50969">
    <property type="entry name" value="YVTN repeat-like/Quinoprotein amine dehydrogenase"/>
    <property type="match status" value="1"/>
</dbReference>
<evidence type="ECO:0000313" key="2">
    <source>
        <dbReference type="EMBL" id="MST74887.1"/>
    </source>
</evidence>
<evidence type="ECO:0000256" key="1">
    <source>
        <dbReference type="SAM" id="Phobius"/>
    </source>
</evidence>
<dbReference type="Pfam" id="PF18975">
    <property type="entry name" value="DUF5711"/>
    <property type="match status" value="1"/>
</dbReference>
<dbReference type="InterPro" id="IPR043765">
    <property type="entry name" value="DUF5711"/>
</dbReference>
<dbReference type="InterPro" id="IPR011044">
    <property type="entry name" value="Quino_amine_DH_bsu"/>
</dbReference>
<keyword evidence="3" id="KW-1185">Reference proteome</keyword>
<name>A0A6L5YRU1_9FIRM</name>
<evidence type="ECO:0000313" key="3">
    <source>
        <dbReference type="Proteomes" id="UP000474024"/>
    </source>
</evidence>
<organism evidence="2 3">
    <name type="scientific">Roseburia porci</name>
    <dbReference type="NCBI Taxonomy" id="2605790"/>
    <lineage>
        <taxon>Bacteria</taxon>
        <taxon>Bacillati</taxon>
        <taxon>Bacillota</taxon>
        <taxon>Clostridia</taxon>
        <taxon>Lachnospirales</taxon>
        <taxon>Lachnospiraceae</taxon>
        <taxon>Roseburia</taxon>
    </lineage>
</organism>
<sequence length="397" mass="45173">MPEIKNSGFSTVETNLEELDEKIHAHRRKIFRRVVEIIIVLIIAAALFGLWMALRSYDSYEVISTQQRDDSEAVKFEEFSGKIIKYSNDGASCMDNSNKLIWNQSYEMTRPKLDMCQEYLAIYDQQGTSIYIMDQTGLKKEIDTNMPIQTVNIAGQGTIAVLMKSDNISYVKLYDRNGKELASGEFYGDQGGFPVDIALSDDAQKMAVDMVDVNDGNIKSTISFYNFGSVGQNEIDNNVGTFSYSDMLIPDIEYISDNRMYAIGDNEIIVFGGSQKPAVEQEISLDKEVESVFYNDKYIGIVTANEGEEVSHHIQVYDKNGKVIMENDTSLAYTAVEFLQNNDICIRNDHECELFTIHSIKKFAYTFDNKIYRIMSGVTSRRYTFIMDGETQEVRLK</sequence>
<reference evidence="2 3" key="1">
    <citation type="submission" date="2019-08" db="EMBL/GenBank/DDBJ databases">
        <title>In-depth cultivation of the pig gut microbiome towards novel bacterial diversity and tailored functional studies.</title>
        <authorList>
            <person name="Wylensek D."/>
            <person name="Hitch T.C.A."/>
            <person name="Clavel T."/>
        </authorList>
    </citation>
    <scope>NUCLEOTIDE SEQUENCE [LARGE SCALE GENOMIC DNA]</scope>
    <source>
        <strain evidence="2 3">MUC/MUC-530-WT-4D</strain>
    </source>
</reference>
<keyword evidence="1" id="KW-1133">Transmembrane helix</keyword>
<keyword evidence="1" id="KW-0812">Transmembrane</keyword>
<accession>A0A6L5YRU1</accession>
<proteinExistence type="predicted"/>
<keyword evidence="1" id="KW-0472">Membrane</keyword>
<dbReference type="EMBL" id="VUNI01000011">
    <property type="protein sequence ID" value="MST74887.1"/>
    <property type="molecule type" value="Genomic_DNA"/>
</dbReference>